<organism evidence="1 2">
    <name type="scientific">Candidatus Rhodobacter oscarellae</name>
    <dbReference type="NCBI Taxonomy" id="1675527"/>
    <lineage>
        <taxon>Bacteria</taxon>
        <taxon>Pseudomonadati</taxon>
        <taxon>Pseudomonadota</taxon>
        <taxon>Alphaproteobacteria</taxon>
        <taxon>Rhodobacterales</taxon>
        <taxon>Rhodobacter group</taxon>
        <taxon>Rhodobacter</taxon>
    </lineage>
</organism>
<protein>
    <submittedName>
        <fullName evidence="1">Uncharacterized protein</fullName>
    </submittedName>
</protein>
<dbReference type="EMBL" id="LFTY01000002">
    <property type="protein sequence ID" value="KMW58520.1"/>
    <property type="molecule type" value="Genomic_DNA"/>
</dbReference>
<dbReference type="AlphaFoldDB" id="A0A0J9E6X4"/>
<dbReference type="PATRIC" id="fig|1675527.3.peg.3657"/>
<comment type="caution">
    <text evidence="1">The sequence shown here is derived from an EMBL/GenBank/DDBJ whole genome shotgun (WGS) entry which is preliminary data.</text>
</comment>
<evidence type="ECO:0000313" key="1">
    <source>
        <dbReference type="EMBL" id="KMW58520.1"/>
    </source>
</evidence>
<proteinExistence type="predicted"/>
<dbReference type="Proteomes" id="UP000037178">
    <property type="component" value="Unassembled WGS sequence"/>
</dbReference>
<accession>A0A0J9E6X4</accession>
<keyword evidence="2" id="KW-1185">Reference proteome</keyword>
<sequence length="56" mass="6061">MQAMGFGAAPTKVDEVYLLPLTVRHIAALPPEAVTGHERGPEMAEVKPVLQVKPRL</sequence>
<evidence type="ECO:0000313" key="2">
    <source>
        <dbReference type="Proteomes" id="UP000037178"/>
    </source>
</evidence>
<name>A0A0J9E6X4_9RHOB</name>
<reference evidence="1 2" key="1">
    <citation type="submission" date="2015-06" db="EMBL/GenBank/DDBJ databases">
        <title>Draft genome sequence of an Alphaproteobacteria species associated to the Mediterranean sponge Oscarella lobularis.</title>
        <authorList>
            <person name="Jourda C."/>
            <person name="Santini S."/>
            <person name="Claverie J.-M."/>
        </authorList>
    </citation>
    <scope>NUCLEOTIDE SEQUENCE [LARGE SCALE GENOMIC DNA]</scope>
    <source>
        <strain evidence="1">IGS</strain>
    </source>
</reference>
<gene>
    <name evidence="1" type="ORF">AIOL_003497</name>
</gene>